<sequence>MANALLLIALALPVVLFWLLKSQPRLRAWTPAAVSIAVGWLLSVAWAVAAHENVAIAGAFGWVCPAVLVALTWLAWRFTKKRRLAEP</sequence>
<keyword evidence="3" id="KW-1185">Reference proteome</keyword>
<accession>A0ABT0A5X0</accession>
<dbReference type="RefSeq" id="WP_243321733.1">
    <property type="nucleotide sequence ID" value="NZ_JALGCL010000003.1"/>
</dbReference>
<keyword evidence="1" id="KW-1133">Transmembrane helix</keyword>
<keyword evidence="1" id="KW-0812">Transmembrane</keyword>
<feature type="transmembrane region" description="Helical" evidence="1">
    <location>
        <begin position="32"/>
        <end position="49"/>
    </location>
</feature>
<proteinExistence type="predicted"/>
<name>A0ABT0A5X0_9GAMM</name>
<comment type="caution">
    <text evidence="2">The sequence shown here is derived from an EMBL/GenBank/DDBJ whole genome shotgun (WGS) entry which is preliminary data.</text>
</comment>
<evidence type="ECO:0000313" key="2">
    <source>
        <dbReference type="EMBL" id="MCJ0826357.1"/>
    </source>
</evidence>
<gene>
    <name evidence="2" type="ORF">MQC88_10410</name>
</gene>
<protein>
    <recommendedName>
        <fullName evidence="4">DUF4175 domain-containing protein</fullName>
    </recommendedName>
</protein>
<feature type="transmembrane region" description="Helical" evidence="1">
    <location>
        <begin position="56"/>
        <end position="76"/>
    </location>
</feature>
<evidence type="ECO:0000313" key="3">
    <source>
        <dbReference type="Proteomes" id="UP001165423"/>
    </source>
</evidence>
<reference evidence="2 3" key="1">
    <citation type="submission" date="2022-03" db="EMBL/GenBank/DDBJ databases">
        <title>Luteimonas soily sp. nov., a novel bacterium isolated from the soil.</title>
        <authorList>
            <person name="Zhang X."/>
        </authorList>
    </citation>
    <scope>NUCLEOTIDE SEQUENCE [LARGE SCALE GENOMIC DNA]</scope>
    <source>
        <strain evidence="2 3">50</strain>
    </source>
</reference>
<evidence type="ECO:0008006" key="4">
    <source>
        <dbReference type="Google" id="ProtNLM"/>
    </source>
</evidence>
<dbReference type="Proteomes" id="UP001165423">
    <property type="component" value="Unassembled WGS sequence"/>
</dbReference>
<evidence type="ECO:0000256" key="1">
    <source>
        <dbReference type="SAM" id="Phobius"/>
    </source>
</evidence>
<keyword evidence="1" id="KW-0472">Membrane</keyword>
<organism evidence="2 3">
    <name type="scientific">Cognatiluteimonas sedimenti</name>
    <dbReference type="NCBI Taxonomy" id="2927791"/>
    <lineage>
        <taxon>Bacteria</taxon>
        <taxon>Pseudomonadati</taxon>
        <taxon>Pseudomonadota</taxon>
        <taxon>Gammaproteobacteria</taxon>
        <taxon>Lysobacterales</taxon>
        <taxon>Lysobacteraceae</taxon>
        <taxon>Cognatiluteimonas</taxon>
    </lineage>
</organism>
<dbReference type="EMBL" id="JALGCL010000003">
    <property type="protein sequence ID" value="MCJ0826357.1"/>
    <property type="molecule type" value="Genomic_DNA"/>
</dbReference>